<evidence type="ECO:0000313" key="2">
    <source>
        <dbReference type="EMBL" id="TGZ47762.1"/>
    </source>
</evidence>
<feature type="chain" id="PRO_5020624931" evidence="1">
    <location>
        <begin position="26"/>
        <end position="125"/>
    </location>
</feature>
<keyword evidence="3" id="KW-1185">Reference proteome</keyword>
<protein>
    <submittedName>
        <fullName evidence="2">Uncharacterized protein</fullName>
    </submittedName>
</protein>
<reference evidence="2 3" key="1">
    <citation type="journal article" date="2019" name="Philos. Trans. R. Soc. Lond., B, Biol. Sci.">
        <title>Ant behaviour and brain gene expression of defending hosts depend on the ecological success of the intruding social parasite.</title>
        <authorList>
            <person name="Kaur R."/>
            <person name="Stoldt M."/>
            <person name="Jongepier E."/>
            <person name="Feldmeyer B."/>
            <person name="Menzel F."/>
            <person name="Bornberg-Bauer E."/>
            <person name="Foitzik S."/>
        </authorList>
    </citation>
    <scope>NUCLEOTIDE SEQUENCE [LARGE SCALE GENOMIC DNA]</scope>
    <source>
        <tissue evidence="2">Whole body</tissue>
    </source>
</reference>
<evidence type="ECO:0000313" key="3">
    <source>
        <dbReference type="Proteomes" id="UP000310200"/>
    </source>
</evidence>
<evidence type="ECO:0000256" key="1">
    <source>
        <dbReference type="SAM" id="SignalP"/>
    </source>
</evidence>
<sequence length="125" mass="14990">MPFFFQDRTALCFLLILALCTRVYSANARHIITKRNYSDQSVRGYLAENERFTREFKTANSDVSQRICWWNEVCKEEFHSKFRCRCPRWSYCRAPGRYYDAHCSMTRTGYIWTQPETSLSLEIDK</sequence>
<gene>
    <name evidence="2" type="ORF">DBV15_07483</name>
</gene>
<dbReference type="AlphaFoldDB" id="A0A4S2KEH4"/>
<accession>A0A4S2KEH4</accession>
<dbReference type="EMBL" id="QBLH01002703">
    <property type="protein sequence ID" value="TGZ47762.1"/>
    <property type="molecule type" value="Genomic_DNA"/>
</dbReference>
<keyword evidence="1" id="KW-0732">Signal</keyword>
<name>A0A4S2KEH4_9HYME</name>
<feature type="signal peptide" evidence="1">
    <location>
        <begin position="1"/>
        <end position="25"/>
    </location>
</feature>
<proteinExistence type="predicted"/>
<dbReference type="Proteomes" id="UP000310200">
    <property type="component" value="Unassembled WGS sequence"/>
</dbReference>
<comment type="caution">
    <text evidence="2">The sequence shown here is derived from an EMBL/GenBank/DDBJ whole genome shotgun (WGS) entry which is preliminary data.</text>
</comment>
<organism evidence="2 3">
    <name type="scientific">Temnothorax longispinosus</name>
    <dbReference type="NCBI Taxonomy" id="300112"/>
    <lineage>
        <taxon>Eukaryota</taxon>
        <taxon>Metazoa</taxon>
        <taxon>Ecdysozoa</taxon>
        <taxon>Arthropoda</taxon>
        <taxon>Hexapoda</taxon>
        <taxon>Insecta</taxon>
        <taxon>Pterygota</taxon>
        <taxon>Neoptera</taxon>
        <taxon>Endopterygota</taxon>
        <taxon>Hymenoptera</taxon>
        <taxon>Apocrita</taxon>
        <taxon>Aculeata</taxon>
        <taxon>Formicoidea</taxon>
        <taxon>Formicidae</taxon>
        <taxon>Myrmicinae</taxon>
        <taxon>Temnothorax</taxon>
    </lineage>
</organism>
<dbReference type="STRING" id="300112.A0A4S2KEH4"/>